<keyword evidence="1" id="KW-1133">Transmembrane helix</keyword>
<evidence type="ECO:0000256" key="1">
    <source>
        <dbReference type="SAM" id="Phobius"/>
    </source>
</evidence>
<protein>
    <recommendedName>
        <fullName evidence="2">ComEC/Rec2-related protein domain-containing protein</fullName>
    </recommendedName>
</protein>
<feature type="transmembrane region" description="Helical" evidence="1">
    <location>
        <begin position="204"/>
        <end position="227"/>
    </location>
</feature>
<feature type="transmembrane region" description="Helical" evidence="1">
    <location>
        <begin position="56"/>
        <end position="73"/>
    </location>
</feature>
<reference evidence="4" key="1">
    <citation type="submission" date="2016-04" db="EMBL/GenBank/DDBJ databases">
        <authorList>
            <person name="Quiroz-Castaneda R.E."/>
            <person name="Martinez-Ocampo F."/>
        </authorList>
    </citation>
    <scope>NUCLEOTIDE SEQUENCE [LARGE SCALE GENOMIC DNA]</scope>
    <source>
        <strain evidence="4">INIFAP01</strain>
    </source>
</reference>
<organism evidence="3 4">
    <name type="scientific">Candidatus Mycoplasma haematobovis</name>
    <dbReference type="NCBI Taxonomy" id="432608"/>
    <lineage>
        <taxon>Bacteria</taxon>
        <taxon>Bacillati</taxon>
        <taxon>Mycoplasmatota</taxon>
        <taxon>Mollicutes</taxon>
        <taxon>Mycoplasmataceae</taxon>
        <taxon>Mycoplasma</taxon>
    </lineage>
</organism>
<evidence type="ECO:0000313" key="3">
    <source>
        <dbReference type="EMBL" id="OAL09874.1"/>
    </source>
</evidence>
<feature type="transmembrane region" description="Helical" evidence="1">
    <location>
        <begin position="129"/>
        <end position="152"/>
    </location>
</feature>
<sequence>MLSYEERQKEWEQDKSYLFFALNLIFIVWCFNSYYSLIFLIPLVLYIHLFKIKGEVILWATLIGTALAYLQPLKCPNTYFNYLFDFHKPLNNFLRKYYSERDASFIALLLFNSGKKESDTYESFKELGIAHLICISGLHFVLIKKVLYYLLFKKEKASKIVTPIVLIIWWCFTNFSIPCLRVILTTFLNTKSKLKNWSLATILVPLFNFGIYTNYSFLLSFIITLLLMLVEGKHKAQKCFILIFIYSSLITLPWTNKLYLLSFINLIIFSPIVTLFFIYFFLTFPLLFLATLNSKLIDLFYFLLKHSYLNKASLNISWSYEASTIALLLFTTAIVINLRRNK</sequence>
<dbReference type="AlphaFoldDB" id="A0A1A9QCQ3"/>
<keyword evidence="1" id="KW-0472">Membrane</keyword>
<dbReference type="Pfam" id="PF03772">
    <property type="entry name" value="Competence"/>
    <property type="match status" value="1"/>
</dbReference>
<dbReference type="InterPro" id="IPR004477">
    <property type="entry name" value="ComEC_N"/>
</dbReference>
<evidence type="ECO:0000313" key="4">
    <source>
        <dbReference type="Proteomes" id="UP000077623"/>
    </source>
</evidence>
<name>A0A1A9QCQ3_9MOLU</name>
<accession>A0A1A9QCQ3</accession>
<feature type="transmembrane region" description="Helical" evidence="1">
    <location>
        <begin position="20"/>
        <end position="49"/>
    </location>
</feature>
<gene>
    <name evidence="3" type="ORF">A6V39_04850</name>
</gene>
<dbReference type="RefSeq" id="WP_187150602.1">
    <property type="nucleotide sequence ID" value="NZ_LWUJ01000013.1"/>
</dbReference>
<dbReference type="Proteomes" id="UP000077623">
    <property type="component" value="Unassembled WGS sequence"/>
</dbReference>
<dbReference type="EMBL" id="LWUJ01000013">
    <property type="protein sequence ID" value="OAL09874.1"/>
    <property type="molecule type" value="Genomic_DNA"/>
</dbReference>
<feature type="transmembrane region" description="Helical" evidence="1">
    <location>
        <begin position="261"/>
        <end position="281"/>
    </location>
</feature>
<feature type="transmembrane region" description="Helical" evidence="1">
    <location>
        <begin position="164"/>
        <end position="184"/>
    </location>
</feature>
<keyword evidence="1" id="KW-0812">Transmembrane</keyword>
<feature type="transmembrane region" description="Helical" evidence="1">
    <location>
        <begin position="239"/>
        <end position="255"/>
    </location>
</feature>
<feature type="transmembrane region" description="Helical" evidence="1">
    <location>
        <begin position="316"/>
        <end position="338"/>
    </location>
</feature>
<dbReference type="NCBIfam" id="TIGR00360">
    <property type="entry name" value="ComEC_N-term"/>
    <property type="match status" value="1"/>
</dbReference>
<comment type="caution">
    <text evidence="3">The sequence shown here is derived from an EMBL/GenBank/DDBJ whole genome shotgun (WGS) entry which is preliminary data.</text>
</comment>
<dbReference type="STRING" id="432608.A6V39_04850"/>
<keyword evidence="4" id="KW-1185">Reference proteome</keyword>
<proteinExistence type="predicted"/>
<feature type="domain" description="ComEC/Rec2-related protein" evidence="2">
    <location>
        <begin position="117"/>
        <end position="310"/>
    </location>
</feature>
<evidence type="ECO:0000259" key="2">
    <source>
        <dbReference type="Pfam" id="PF03772"/>
    </source>
</evidence>